<protein>
    <submittedName>
        <fullName evidence="3">N-acyl-D-amino-acid deacylase</fullName>
        <ecNumber evidence="3">3.5.1.81</ecNumber>
    </submittedName>
</protein>
<dbReference type="InterPro" id="IPR050378">
    <property type="entry name" value="Metallo-dep_Hydrolases_sf"/>
</dbReference>
<sequence length="540" mass="58444">MRTFLLTVIILMLAACAPDTAPTNASDDKVLSVILERGDVYSGEDAEPVVTDVGISGDRIVAIGDLSKRQADLRLDVSGLAVVPGFIDIHSHAIRSDPEDGIFRWPDAENLIRQGVTTVIGGPDGGSPLPISDTLSALEERPAAVNFATFVGHGSIRGLIVGADDRPPTDEELEAMRGEVSKAMEQGAFGLSSGLIYPPGRFASTEEVIELAKVAARYDGIYISHMREEGLDLLKSVAETIRIGEEGGLPTQITHHKVVGAPMWGKSVDTLRMVDEARSRGVDVSIDQYPYTASSTNLTILFPGWSLDGGREVLLQRLADPEQRPRVRDDIVYRIATDRGGDDPANVVLANCPHDTTLNGMNLSEVLRQQEREVSKENAAELLMELVTAGNCGAVFHAINEEDVKRIMRHPVTMPASDGGIEGPSERVPHPRNYGTFARVLGHYVRDEGVMPFHTAIHKVARLPAERIGLTDMGRIEEGAIADIAVLDPATIIDKATFDNPHQYAEGAHHVFVSGEAVLLNAEMTGARPGRVIRSTDYRQ</sequence>
<dbReference type="EC" id="3.5.1.81" evidence="3"/>
<keyword evidence="3" id="KW-0378">Hydrolase</keyword>
<dbReference type="AlphaFoldDB" id="A0A7D9D3U7"/>
<evidence type="ECO:0000259" key="2">
    <source>
        <dbReference type="Pfam" id="PF07969"/>
    </source>
</evidence>
<dbReference type="InterPro" id="IPR013108">
    <property type="entry name" value="Amidohydro_3"/>
</dbReference>
<evidence type="ECO:0000256" key="1">
    <source>
        <dbReference type="SAM" id="SignalP"/>
    </source>
</evidence>
<feature type="domain" description="Amidohydrolase 3" evidence="2">
    <location>
        <begin position="76"/>
        <end position="518"/>
    </location>
</feature>
<accession>A0A7D9D3U7</accession>
<dbReference type="PANTHER" id="PTHR11647">
    <property type="entry name" value="HYDRANTOINASE/DIHYDROPYRIMIDINASE FAMILY MEMBER"/>
    <property type="match status" value="1"/>
</dbReference>
<gene>
    <name evidence="3" type="ORF">JTBM06_V1_200016</name>
</gene>
<dbReference type="PANTHER" id="PTHR11647:SF1">
    <property type="entry name" value="COLLAPSIN RESPONSE MEDIATOR PROTEIN"/>
    <property type="match status" value="1"/>
</dbReference>
<dbReference type="GO" id="GO:0047420">
    <property type="term" value="F:N-acyl-D-amino-acid deacylase activity"/>
    <property type="evidence" value="ECO:0007669"/>
    <property type="project" value="UniProtKB-EC"/>
</dbReference>
<organism evidence="3">
    <name type="scientific">uncultured Woeseiaceae bacterium</name>
    <dbReference type="NCBI Taxonomy" id="1983305"/>
    <lineage>
        <taxon>Bacteria</taxon>
        <taxon>Pseudomonadati</taxon>
        <taxon>Pseudomonadota</taxon>
        <taxon>Gammaproteobacteria</taxon>
        <taxon>Woeseiales</taxon>
        <taxon>Woeseiaceae</taxon>
        <taxon>environmental samples</taxon>
    </lineage>
</organism>
<evidence type="ECO:0000313" key="3">
    <source>
        <dbReference type="EMBL" id="VUX55984.1"/>
    </source>
</evidence>
<dbReference type="SUPFAM" id="SSF51556">
    <property type="entry name" value="Metallo-dependent hydrolases"/>
    <property type="match status" value="1"/>
</dbReference>
<dbReference type="InterPro" id="IPR011059">
    <property type="entry name" value="Metal-dep_hydrolase_composite"/>
</dbReference>
<feature type="signal peptide" evidence="1">
    <location>
        <begin position="1"/>
        <end position="17"/>
    </location>
</feature>
<proteinExistence type="predicted"/>
<dbReference type="InterPro" id="IPR032466">
    <property type="entry name" value="Metal_Hydrolase"/>
</dbReference>
<dbReference type="Pfam" id="PF07969">
    <property type="entry name" value="Amidohydro_3"/>
    <property type="match status" value="1"/>
</dbReference>
<dbReference type="PROSITE" id="PS51257">
    <property type="entry name" value="PROKAR_LIPOPROTEIN"/>
    <property type="match status" value="1"/>
</dbReference>
<dbReference type="CDD" id="cd01297">
    <property type="entry name" value="D-aminoacylase"/>
    <property type="match status" value="1"/>
</dbReference>
<dbReference type="SUPFAM" id="SSF51338">
    <property type="entry name" value="Composite domain of metallo-dependent hydrolases"/>
    <property type="match status" value="1"/>
</dbReference>
<reference evidence="3" key="1">
    <citation type="submission" date="2019-07" db="EMBL/GenBank/DDBJ databases">
        <authorList>
            <person name="Weber M."/>
            <person name="Kostadinov I."/>
            <person name="Kostadinov D I."/>
        </authorList>
    </citation>
    <scope>NUCLEOTIDE SEQUENCE</scope>
    <source>
        <strain evidence="3">Gfbio:sag-sample-m06:053724c1-46a9-4a36-b237-ea2bf867836b</strain>
    </source>
</reference>
<keyword evidence="1" id="KW-0732">Signal</keyword>
<feature type="chain" id="PRO_5028408214" evidence="1">
    <location>
        <begin position="18"/>
        <end position="540"/>
    </location>
</feature>
<dbReference type="Gene3D" id="3.20.20.140">
    <property type="entry name" value="Metal-dependent hydrolases"/>
    <property type="match status" value="2"/>
</dbReference>
<name>A0A7D9D3U7_9GAMM</name>
<dbReference type="EMBL" id="LR633967">
    <property type="protein sequence ID" value="VUX55984.1"/>
    <property type="molecule type" value="Genomic_DNA"/>
</dbReference>